<dbReference type="NCBIfam" id="NF008752">
    <property type="entry name" value="PRK11784.1-4"/>
    <property type="match status" value="1"/>
</dbReference>
<dbReference type="NCBIfam" id="TIGR03167">
    <property type="entry name" value="tRNA_sel_U_synt"/>
    <property type="match status" value="1"/>
</dbReference>
<keyword evidence="1" id="KW-0711">Selenium</keyword>
<dbReference type="Pfam" id="PF26341">
    <property type="entry name" value="AAA_SelU"/>
    <property type="match status" value="1"/>
</dbReference>
<dbReference type="SMART" id="SM00450">
    <property type="entry name" value="RHOD"/>
    <property type="match status" value="1"/>
</dbReference>
<dbReference type="NCBIfam" id="NF008750">
    <property type="entry name" value="PRK11784.1-2"/>
    <property type="match status" value="1"/>
</dbReference>
<comment type="caution">
    <text evidence="3">The sequence shown here is derived from an EMBL/GenBank/DDBJ whole genome shotgun (WGS) entry which is preliminary data.</text>
</comment>
<accession>A0ABW4ZB91</accession>
<dbReference type="InterPro" id="IPR027417">
    <property type="entry name" value="P-loop_NTPase"/>
</dbReference>
<dbReference type="SUPFAM" id="SSF52540">
    <property type="entry name" value="P-loop containing nucleoside triphosphate hydrolases"/>
    <property type="match status" value="1"/>
</dbReference>
<dbReference type="Pfam" id="PF00581">
    <property type="entry name" value="Rhodanese"/>
    <property type="match status" value="1"/>
</dbReference>
<evidence type="ECO:0000256" key="1">
    <source>
        <dbReference type="ARBA" id="ARBA00023266"/>
    </source>
</evidence>
<keyword evidence="4" id="KW-1185">Reference proteome</keyword>
<dbReference type="PROSITE" id="PS50206">
    <property type="entry name" value="RHODANESE_3"/>
    <property type="match status" value="1"/>
</dbReference>
<dbReference type="Gene3D" id="3.40.250.10">
    <property type="entry name" value="Rhodanese-like domain"/>
    <property type="match status" value="1"/>
</dbReference>
<gene>
    <name evidence="3" type="primary">mnmH</name>
    <name evidence="3" type="ORF">ACFSW8_09460</name>
</gene>
<dbReference type="InterPro" id="IPR001763">
    <property type="entry name" value="Rhodanese-like_dom"/>
</dbReference>
<protein>
    <submittedName>
        <fullName evidence="3">tRNA 2-selenouridine(34) synthase MnmH</fullName>
        <ecNumber evidence="3">2.5.1.-</ecNumber>
    </submittedName>
</protein>
<dbReference type="InterPro" id="IPR036873">
    <property type="entry name" value="Rhodanese-like_dom_sf"/>
</dbReference>
<proteinExistence type="predicted"/>
<dbReference type="GO" id="GO:0016740">
    <property type="term" value="F:transferase activity"/>
    <property type="evidence" value="ECO:0007669"/>
    <property type="project" value="UniProtKB-KW"/>
</dbReference>
<evidence type="ECO:0000313" key="3">
    <source>
        <dbReference type="EMBL" id="MFD2159122.1"/>
    </source>
</evidence>
<sequence>MHYIESISLPLELNDFSEIIDVRSPSEFAVDHIPGATNLPVLSDEERMRVGKLYKQSPFEARRLGAALISVNAGNHLLNHLSGKPADYTPLLYCWRGGMRSRSFTHILSSIGWEAKVLDGGYRAFRKFLVEDLAQQLNAPSLKIVVLSGLTGVGKTRMLQALKNCGQQILDLEHLANHKGSLLGDPTTGCQPSQKEFETKLWHTLSNFDQSQIIWTEAESNRIGKVHCPPALWQKLSSATVVQLELPVEERIRLLKQDYPHFSDSPESLIELLQALRRLRGNQQVDQWQDAIKNNDWDAFLRSILIDHYDLSYRQPGEEGSIYQAPKHALPIKSILEEDFLDGANQLIKQF</sequence>
<dbReference type="EMBL" id="JBHUJB010000037">
    <property type="protein sequence ID" value="MFD2159122.1"/>
    <property type="molecule type" value="Genomic_DNA"/>
</dbReference>
<dbReference type="PANTHER" id="PTHR30401:SF0">
    <property type="entry name" value="TRNA 2-SELENOURIDINE SYNTHASE"/>
    <property type="match status" value="1"/>
</dbReference>
<dbReference type="PANTHER" id="PTHR30401">
    <property type="entry name" value="TRNA 2-SELENOURIDINE SYNTHASE"/>
    <property type="match status" value="1"/>
</dbReference>
<dbReference type="SUPFAM" id="SSF52821">
    <property type="entry name" value="Rhodanese/Cell cycle control phosphatase"/>
    <property type="match status" value="1"/>
</dbReference>
<keyword evidence="3" id="KW-0808">Transferase</keyword>
<name>A0ABW4ZB91_9BACT</name>
<dbReference type="PROSITE" id="PS00380">
    <property type="entry name" value="RHODANESE_1"/>
    <property type="match status" value="1"/>
</dbReference>
<dbReference type="EC" id="2.5.1.-" evidence="3"/>
<evidence type="ECO:0000313" key="4">
    <source>
        <dbReference type="Proteomes" id="UP001597389"/>
    </source>
</evidence>
<dbReference type="InterPro" id="IPR017582">
    <property type="entry name" value="SelU"/>
</dbReference>
<organism evidence="3 4">
    <name type="scientific">Rubritalea tangerina</name>
    <dbReference type="NCBI Taxonomy" id="430798"/>
    <lineage>
        <taxon>Bacteria</taxon>
        <taxon>Pseudomonadati</taxon>
        <taxon>Verrucomicrobiota</taxon>
        <taxon>Verrucomicrobiia</taxon>
        <taxon>Verrucomicrobiales</taxon>
        <taxon>Rubritaleaceae</taxon>
        <taxon>Rubritalea</taxon>
    </lineage>
</organism>
<dbReference type="Proteomes" id="UP001597389">
    <property type="component" value="Unassembled WGS sequence"/>
</dbReference>
<dbReference type="InterPro" id="IPR001307">
    <property type="entry name" value="Thiosulphate_STrfase_CS"/>
</dbReference>
<feature type="domain" description="Rhodanese" evidence="2">
    <location>
        <begin position="19"/>
        <end position="131"/>
    </location>
</feature>
<reference evidence="4" key="1">
    <citation type="journal article" date="2019" name="Int. J. Syst. Evol. Microbiol.">
        <title>The Global Catalogue of Microorganisms (GCM) 10K type strain sequencing project: providing services to taxonomists for standard genome sequencing and annotation.</title>
        <authorList>
            <consortium name="The Broad Institute Genomics Platform"/>
            <consortium name="The Broad Institute Genome Sequencing Center for Infectious Disease"/>
            <person name="Wu L."/>
            <person name="Ma J."/>
        </authorList>
    </citation>
    <scope>NUCLEOTIDE SEQUENCE [LARGE SCALE GENOMIC DNA]</scope>
    <source>
        <strain evidence="4">CCUG 57942</strain>
    </source>
</reference>
<dbReference type="InterPro" id="IPR058840">
    <property type="entry name" value="AAA_SelU"/>
</dbReference>
<evidence type="ECO:0000259" key="2">
    <source>
        <dbReference type="PROSITE" id="PS50206"/>
    </source>
</evidence>